<dbReference type="GO" id="GO:0070475">
    <property type="term" value="P:rRNA base methylation"/>
    <property type="evidence" value="ECO:0007669"/>
    <property type="project" value="TreeGrafter"/>
</dbReference>
<accession>A0A1D8D055</accession>
<evidence type="ECO:0000256" key="2">
    <source>
        <dbReference type="ARBA" id="ARBA00005528"/>
    </source>
</evidence>
<comment type="function">
    <text evidence="8 10">Specifically methylates the N3 position of the uracil ring of uridine 1498 (m3U1498) in 16S rRNA. Acts on the fully assembled 30S ribosomal subunit.</text>
</comment>
<gene>
    <name evidence="13" type="ORF">BIU88_10765</name>
</gene>
<keyword evidence="5 10" id="KW-0489">Methyltransferase</keyword>
<comment type="catalytic activity">
    <reaction evidence="9 10">
        <text>uridine(1498) in 16S rRNA + S-adenosyl-L-methionine = N(3)-methyluridine(1498) in 16S rRNA + S-adenosyl-L-homocysteine + H(+)</text>
        <dbReference type="Rhea" id="RHEA:42920"/>
        <dbReference type="Rhea" id="RHEA-COMP:10283"/>
        <dbReference type="Rhea" id="RHEA-COMP:10284"/>
        <dbReference type="ChEBI" id="CHEBI:15378"/>
        <dbReference type="ChEBI" id="CHEBI:57856"/>
        <dbReference type="ChEBI" id="CHEBI:59789"/>
        <dbReference type="ChEBI" id="CHEBI:65315"/>
        <dbReference type="ChEBI" id="CHEBI:74502"/>
        <dbReference type="EC" id="2.1.1.193"/>
    </reaction>
</comment>
<dbReference type="InterPro" id="IPR046886">
    <property type="entry name" value="RsmE_MTase_dom"/>
</dbReference>
<evidence type="ECO:0000256" key="7">
    <source>
        <dbReference type="ARBA" id="ARBA00022691"/>
    </source>
</evidence>
<evidence type="ECO:0000256" key="1">
    <source>
        <dbReference type="ARBA" id="ARBA00004496"/>
    </source>
</evidence>
<evidence type="ECO:0000256" key="10">
    <source>
        <dbReference type="PIRNR" id="PIRNR015601"/>
    </source>
</evidence>
<dbReference type="CDD" id="cd18084">
    <property type="entry name" value="RsmE-like"/>
    <property type="match status" value="1"/>
</dbReference>
<evidence type="ECO:0000259" key="12">
    <source>
        <dbReference type="Pfam" id="PF20260"/>
    </source>
</evidence>
<dbReference type="InterPro" id="IPR015947">
    <property type="entry name" value="PUA-like_sf"/>
</dbReference>
<dbReference type="Gene3D" id="3.40.1280.10">
    <property type="match status" value="1"/>
</dbReference>
<dbReference type="InterPro" id="IPR046887">
    <property type="entry name" value="RsmE_PUA-like"/>
</dbReference>
<keyword evidence="4 10" id="KW-0698">rRNA processing</keyword>
<proteinExistence type="inferred from homology"/>
<name>A0A1D8D055_CHLLM</name>
<organism evidence="13 14">
    <name type="scientific">Chlorobaculum limnaeum</name>
    <dbReference type="NCBI Taxonomy" id="274537"/>
    <lineage>
        <taxon>Bacteria</taxon>
        <taxon>Pseudomonadati</taxon>
        <taxon>Chlorobiota</taxon>
        <taxon>Chlorobiia</taxon>
        <taxon>Chlorobiales</taxon>
        <taxon>Chlorobiaceae</taxon>
        <taxon>Chlorobaculum</taxon>
    </lineage>
</organism>
<keyword evidence="6 10" id="KW-0808">Transferase</keyword>
<comment type="subcellular location">
    <subcellularLocation>
        <location evidence="1 10">Cytoplasm</location>
    </subcellularLocation>
</comment>
<dbReference type="GO" id="GO:0070042">
    <property type="term" value="F:rRNA (uridine-N3-)-methyltransferase activity"/>
    <property type="evidence" value="ECO:0007669"/>
    <property type="project" value="TreeGrafter"/>
</dbReference>
<dbReference type="PIRSF" id="PIRSF015601">
    <property type="entry name" value="MTase_slr0722"/>
    <property type="match status" value="1"/>
</dbReference>
<dbReference type="Pfam" id="PF20260">
    <property type="entry name" value="PUA_4"/>
    <property type="match status" value="1"/>
</dbReference>
<dbReference type="EC" id="2.1.1.193" evidence="10"/>
<evidence type="ECO:0000256" key="4">
    <source>
        <dbReference type="ARBA" id="ARBA00022552"/>
    </source>
</evidence>
<protein>
    <recommendedName>
        <fullName evidence="10">Ribosomal RNA small subunit methyltransferase E</fullName>
        <ecNumber evidence="10">2.1.1.193</ecNumber>
    </recommendedName>
</protein>
<dbReference type="NCBIfam" id="NF008705">
    <property type="entry name" value="PRK11713.6-4"/>
    <property type="match status" value="1"/>
</dbReference>
<keyword evidence="14" id="KW-1185">Reference proteome</keyword>
<dbReference type="NCBIfam" id="TIGR00046">
    <property type="entry name" value="RsmE family RNA methyltransferase"/>
    <property type="match status" value="1"/>
</dbReference>
<evidence type="ECO:0000256" key="3">
    <source>
        <dbReference type="ARBA" id="ARBA00022490"/>
    </source>
</evidence>
<dbReference type="RefSeq" id="WP_069810764.1">
    <property type="nucleotide sequence ID" value="NZ_CP017305.1"/>
</dbReference>
<feature type="domain" description="Ribosomal RNA small subunit methyltransferase E methyltransferase" evidence="11">
    <location>
        <begin position="76"/>
        <end position="234"/>
    </location>
</feature>
<dbReference type="OrthoDB" id="9815641at2"/>
<feature type="domain" description="Ribosomal RNA small subunit methyltransferase E PUA-like" evidence="12">
    <location>
        <begin position="20"/>
        <end position="65"/>
    </location>
</feature>
<reference evidence="13" key="1">
    <citation type="submission" date="2016-09" db="EMBL/GenBank/DDBJ databases">
        <title>Genome sequence of Chlorobaculum limnaeum.</title>
        <authorList>
            <person name="Liu Z."/>
            <person name="Tank M."/>
            <person name="Bryant D.A."/>
        </authorList>
    </citation>
    <scope>NUCLEOTIDE SEQUENCE [LARGE SCALE GENOMIC DNA]</scope>
    <source>
        <strain evidence="13">DSM 1677</strain>
    </source>
</reference>
<evidence type="ECO:0000256" key="6">
    <source>
        <dbReference type="ARBA" id="ARBA00022679"/>
    </source>
</evidence>
<sequence>MDLFYVLPRQLDLDHARATIDSEEFHHLARVLRCQPGDLVPITDGAGLAAELMVEAVGKHSLEGAIKNPRHVPPPETQVTVALSLLKSPQRFDLFLEKATELGITRIVPMITKRTVSTPDSGKIERKLERWRGIVQSAARQSRRLHLPELTPPLAFRDALSLDGYDLRLIAHESEKTFPSFEPAGKKILFLVGGEGGFTDAEVAEAEAAGFTPVSFGASVLRAETAGLFAVALVRSMLLAEADPAKRL</sequence>
<evidence type="ECO:0000256" key="8">
    <source>
        <dbReference type="ARBA" id="ARBA00025699"/>
    </source>
</evidence>
<dbReference type="EMBL" id="CP017305">
    <property type="protein sequence ID" value="AOS84572.1"/>
    <property type="molecule type" value="Genomic_DNA"/>
</dbReference>
<dbReference type="Proteomes" id="UP000095185">
    <property type="component" value="Chromosome"/>
</dbReference>
<dbReference type="Pfam" id="PF04452">
    <property type="entry name" value="Methyltrans_RNA"/>
    <property type="match status" value="1"/>
</dbReference>
<dbReference type="STRING" id="274537.BIU88_10765"/>
<dbReference type="InterPro" id="IPR029026">
    <property type="entry name" value="tRNA_m1G_MTases_N"/>
</dbReference>
<evidence type="ECO:0000313" key="13">
    <source>
        <dbReference type="EMBL" id="AOS84572.1"/>
    </source>
</evidence>
<dbReference type="KEGG" id="clz:BIU88_10765"/>
<comment type="similarity">
    <text evidence="2 10">Belongs to the RNA methyltransferase RsmE family.</text>
</comment>
<keyword evidence="3 10" id="KW-0963">Cytoplasm</keyword>
<dbReference type="PANTHER" id="PTHR30027">
    <property type="entry name" value="RIBOSOMAL RNA SMALL SUBUNIT METHYLTRANSFERASE E"/>
    <property type="match status" value="1"/>
</dbReference>
<keyword evidence="7 10" id="KW-0949">S-adenosyl-L-methionine</keyword>
<dbReference type="SUPFAM" id="SSF88697">
    <property type="entry name" value="PUA domain-like"/>
    <property type="match status" value="1"/>
</dbReference>
<dbReference type="PANTHER" id="PTHR30027:SF3">
    <property type="entry name" value="16S RRNA (URACIL(1498)-N(3))-METHYLTRANSFERASE"/>
    <property type="match status" value="1"/>
</dbReference>
<dbReference type="SUPFAM" id="SSF75217">
    <property type="entry name" value="alpha/beta knot"/>
    <property type="match status" value="1"/>
</dbReference>
<dbReference type="InterPro" id="IPR029028">
    <property type="entry name" value="Alpha/beta_knot_MTases"/>
</dbReference>
<evidence type="ECO:0000256" key="5">
    <source>
        <dbReference type="ARBA" id="ARBA00022603"/>
    </source>
</evidence>
<dbReference type="GO" id="GO:0005737">
    <property type="term" value="C:cytoplasm"/>
    <property type="evidence" value="ECO:0007669"/>
    <property type="project" value="UniProtKB-SubCell"/>
</dbReference>
<evidence type="ECO:0000313" key="14">
    <source>
        <dbReference type="Proteomes" id="UP000095185"/>
    </source>
</evidence>
<evidence type="ECO:0000256" key="9">
    <source>
        <dbReference type="ARBA" id="ARBA00047944"/>
    </source>
</evidence>
<evidence type="ECO:0000259" key="11">
    <source>
        <dbReference type="Pfam" id="PF04452"/>
    </source>
</evidence>
<dbReference type="InterPro" id="IPR006700">
    <property type="entry name" value="RsmE"/>
</dbReference>
<dbReference type="AlphaFoldDB" id="A0A1D8D055"/>